<dbReference type="GO" id="GO:0016567">
    <property type="term" value="P:protein ubiquitination"/>
    <property type="evidence" value="ECO:0007669"/>
    <property type="project" value="TreeGrafter"/>
</dbReference>
<accession>A0AAE1HVT8</accession>
<evidence type="ECO:0000256" key="3">
    <source>
        <dbReference type="SAM" id="MobiDB-lite"/>
    </source>
</evidence>
<sequence length="429" mass="48304">MANLSAYQQLRKANLNENTELLMQYGLQAPVVETSSVRIVDDNEKKKRAPKPLKPKKSKDKFQFVERRTSFRVRLKVQQESFDDYESLKDSDEDGEDEAELMKNLSLPNRNVVRPPQPNTYGPIEGVKVGTWWETRLDCNYDGIHRPTVAGIHQGPNGAYSVALSGGYEDDVDLGDSFTYTGEGGRDLKGTATNPKNLRTAPQSKDQQLVRGNLALSRNVETGNPVRVIRGYKLNSKFAPERGYRYDGLYKITKYWETYGKSGFKVYKFSFLRCDPEPAPWDKKKTSPVKTSSESTPENNEKYSFLSEDPEWHGWPDACVLPKLNCLSIKCGDDEEKLCLSGDTWIPVTNMPQKNNTCTASGAVDKNDSMTSDSSPQIVDKIDCYSQYELSEYDSCKFGNTCDWLGWGDSGLSIFDIPSTFNCALCDNC</sequence>
<name>A0AAE1HVT8_9NEOP</name>
<organism evidence="5 6">
    <name type="scientific">Frankliniella fusca</name>
    <dbReference type="NCBI Taxonomy" id="407009"/>
    <lineage>
        <taxon>Eukaryota</taxon>
        <taxon>Metazoa</taxon>
        <taxon>Ecdysozoa</taxon>
        <taxon>Arthropoda</taxon>
        <taxon>Hexapoda</taxon>
        <taxon>Insecta</taxon>
        <taxon>Pterygota</taxon>
        <taxon>Neoptera</taxon>
        <taxon>Paraneoptera</taxon>
        <taxon>Thysanoptera</taxon>
        <taxon>Terebrantia</taxon>
        <taxon>Thripoidea</taxon>
        <taxon>Thripidae</taxon>
        <taxon>Frankliniella</taxon>
    </lineage>
</organism>
<feature type="domain" description="YDG" evidence="4">
    <location>
        <begin position="122"/>
        <end position="273"/>
    </location>
</feature>
<dbReference type="InterPro" id="IPR015947">
    <property type="entry name" value="PUA-like_sf"/>
</dbReference>
<dbReference type="EMBL" id="JAHWGI010001300">
    <property type="protein sequence ID" value="KAK3927690.1"/>
    <property type="molecule type" value="Genomic_DNA"/>
</dbReference>
<dbReference type="SMART" id="SM00466">
    <property type="entry name" value="SRA"/>
    <property type="match status" value="1"/>
</dbReference>
<dbReference type="Proteomes" id="UP001219518">
    <property type="component" value="Unassembled WGS sequence"/>
</dbReference>
<protein>
    <submittedName>
        <fullName evidence="5">E3 ubiquitin-protein ligase UHRF1</fullName>
    </submittedName>
</protein>
<feature type="compositionally biased region" description="Polar residues" evidence="3">
    <location>
        <begin position="191"/>
        <end position="206"/>
    </location>
</feature>
<evidence type="ECO:0000256" key="2">
    <source>
        <dbReference type="PROSITE-ProRule" id="PRU00358"/>
    </source>
</evidence>
<dbReference type="InterPro" id="IPR003105">
    <property type="entry name" value="SRA_YDG"/>
</dbReference>
<evidence type="ECO:0000313" key="5">
    <source>
        <dbReference type="EMBL" id="KAK3927690.1"/>
    </source>
</evidence>
<dbReference type="PANTHER" id="PTHR14140">
    <property type="entry name" value="E3 UBIQUITIN-PROTEIN LIGASE UHRF-RELATED"/>
    <property type="match status" value="1"/>
</dbReference>
<dbReference type="Pfam" id="PF02182">
    <property type="entry name" value="SAD_SRA"/>
    <property type="match status" value="1"/>
</dbReference>
<dbReference type="SUPFAM" id="SSF88697">
    <property type="entry name" value="PUA domain-like"/>
    <property type="match status" value="1"/>
</dbReference>
<dbReference type="PANTHER" id="PTHR14140:SF27">
    <property type="entry name" value="OS04G0289800 PROTEIN"/>
    <property type="match status" value="1"/>
</dbReference>
<feature type="region of interest" description="Disordered" evidence="3">
    <location>
        <begin position="281"/>
        <end position="302"/>
    </location>
</feature>
<evidence type="ECO:0000256" key="1">
    <source>
        <dbReference type="ARBA" id="ARBA00023242"/>
    </source>
</evidence>
<evidence type="ECO:0000259" key="4">
    <source>
        <dbReference type="PROSITE" id="PS51015"/>
    </source>
</evidence>
<keyword evidence="6" id="KW-1185">Reference proteome</keyword>
<feature type="compositionally biased region" description="Polar residues" evidence="3">
    <location>
        <begin position="288"/>
        <end position="298"/>
    </location>
</feature>
<dbReference type="GO" id="GO:0044027">
    <property type="term" value="P:negative regulation of gene expression via chromosomal CpG island methylation"/>
    <property type="evidence" value="ECO:0007669"/>
    <property type="project" value="TreeGrafter"/>
</dbReference>
<dbReference type="GO" id="GO:0005634">
    <property type="term" value="C:nucleus"/>
    <property type="evidence" value="ECO:0007669"/>
    <property type="project" value="UniProtKB-SubCell"/>
</dbReference>
<gene>
    <name evidence="5" type="ORF">KUF71_015975</name>
</gene>
<feature type="region of interest" description="Disordered" evidence="3">
    <location>
        <begin position="183"/>
        <end position="206"/>
    </location>
</feature>
<dbReference type="GO" id="GO:0061630">
    <property type="term" value="F:ubiquitin protein ligase activity"/>
    <property type="evidence" value="ECO:0007669"/>
    <property type="project" value="TreeGrafter"/>
</dbReference>
<proteinExistence type="predicted"/>
<dbReference type="AlphaFoldDB" id="A0AAE1HVT8"/>
<dbReference type="FunFam" id="2.30.280.10:FF:000005">
    <property type="entry name" value="E3 ubiquitin-protein ligase UHRF1"/>
    <property type="match status" value="1"/>
</dbReference>
<comment type="subcellular location">
    <subcellularLocation>
        <location evidence="2">Nucleus</location>
    </subcellularLocation>
</comment>
<dbReference type="InterPro" id="IPR045134">
    <property type="entry name" value="UHRF1/2-like"/>
</dbReference>
<dbReference type="Gene3D" id="2.30.280.10">
    <property type="entry name" value="SRA-YDG"/>
    <property type="match status" value="1"/>
</dbReference>
<keyword evidence="1 2" id="KW-0539">Nucleus</keyword>
<dbReference type="InterPro" id="IPR036987">
    <property type="entry name" value="SRA-YDG_sf"/>
</dbReference>
<dbReference type="PROSITE" id="PS51015">
    <property type="entry name" value="YDG"/>
    <property type="match status" value="1"/>
</dbReference>
<comment type="caution">
    <text evidence="5">The sequence shown here is derived from an EMBL/GenBank/DDBJ whole genome shotgun (WGS) entry which is preliminary data.</text>
</comment>
<reference evidence="5" key="1">
    <citation type="submission" date="2021-07" db="EMBL/GenBank/DDBJ databases">
        <authorList>
            <person name="Catto M.A."/>
            <person name="Jacobson A."/>
            <person name="Kennedy G."/>
            <person name="Labadie P."/>
            <person name="Hunt B.G."/>
            <person name="Srinivasan R."/>
        </authorList>
    </citation>
    <scope>NUCLEOTIDE SEQUENCE</scope>
    <source>
        <strain evidence="5">PL_HMW_Pooled</strain>
        <tissue evidence="5">Head</tissue>
    </source>
</reference>
<reference evidence="5" key="2">
    <citation type="journal article" date="2023" name="BMC Genomics">
        <title>Pest status, molecular evolution, and epigenetic factors derived from the genome assembly of Frankliniella fusca, a thysanopteran phytovirus vector.</title>
        <authorList>
            <person name="Catto M.A."/>
            <person name="Labadie P.E."/>
            <person name="Jacobson A.L."/>
            <person name="Kennedy G.G."/>
            <person name="Srinivasan R."/>
            <person name="Hunt B.G."/>
        </authorList>
    </citation>
    <scope>NUCLEOTIDE SEQUENCE</scope>
    <source>
        <strain evidence="5">PL_HMW_Pooled</strain>
    </source>
</reference>
<evidence type="ECO:0000313" key="6">
    <source>
        <dbReference type="Proteomes" id="UP001219518"/>
    </source>
</evidence>